<dbReference type="AlphaFoldDB" id="A0A2J7PJM6"/>
<dbReference type="InParanoid" id="A0A2J7PJM6"/>
<evidence type="ECO:0000313" key="2">
    <source>
        <dbReference type="EMBL" id="PNF16518.1"/>
    </source>
</evidence>
<organism evidence="2 3">
    <name type="scientific">Cryptotermes secundus</name>
    <dbReference type="NCBI Taxonomy" id="105785"/>
    <lineage>
        <taxon>Eukaryota</taxon>
        <taxon>Metazoa</taxon>
        <taxon>Ecdysozoa</taxon>
        <taxon>Arthropoda</taxon>
        <taxon>Hexapoda</taxon>
        <taxon>Insecta</taxon>
        <taxon>Pterygota</taxon>
        <taxon>Neoptera</taxon>
        <taxon>Polyneoptera</taxon>
        <taxon>Dictyoptera</taxon>
        <taxon>Blattodea</taxon>
        <taxon>Blattoidea</taxon>
        <taxon>Termitoidae</taxon>
        <taxon>Kalotermitidae</taxon>
        <taxon>Cryptotermitinae</taxon>
        <taxon>Cryptotermes</taxon>
    </lineage>
</organism>
<evidence type="ECO:0000256" key="1">
    <source>
        <dbReference type="SAM" id="MobiDB-lite"/>
    </source>
</evidence>
<sequence>MPPTCEGIPDPHEQKPSSSAHADMTNICITKLNIAEVTVKITVFGDVTPCSLVGY</sequence>
<dbReference type="EMBL" id="NEVH01024946">
    <property type="protein sequence ID" value="PNF16518.1"/>
    <property type="molecule type" value="Genomic_DNA"/>
</dbReference>
<feature type="region of interest" description="Disordered" evidence="1">
    <location>
        <begin position="1"/>
        <end position="20"/>
    </location>
</feature>
<reference evidence="2 3" key="1">
    <citation type="submission" date="2017-12" db="EMBL/GenBank/DDBJ databases">
        <title>Hemimetabolous genomes reveal molecular basis of termite eusociality.</title>
        <authorList>
            <person name="Harrison M.C."/>
            <person name="Jongepier E."/>
            <person name="Robertson H.M."/>
            <person name="Arning N."/>
            <person name="Bitard-Feildel T."/>
            <person name="Chao H."/>
            <person name="Childers C.P."/>
            <person name="Dinh H."/>
            <person name="Doddapaneni H."/>
            <person name="Dugan S."/>
            <person name="Gowin J."/>
            <person name="Greiner C."/>
            <person name="Han Y."/>
            <person name="Hu H."/>
            <person name="Hughes D.S.T."/>
            <person name="Huylmans A.-K."/>
            <person name="Kemena C."/>
            <person name="Kremer L.P.M."/>
            <person name="Lee S.L."/>
            <person name="Lopez-Ezquerra A."/>
            <person name="Mallet L."/>
            <person name="Monroy-Kuhn J.M."/>
            <person name="Moser A."/>
            <person name="Murali S.C."/>
            <person name="Muzny D.M."/>
            <person name="Otani S."/>
            <person name="Piulachs M.-D."/>
            <person name="Poelchau M."/>
            <person name="Qu J."/>
            <person name="Schaub F."/>
            <person name="Wada-Katsumata A."/>
            <person name="Worley K.C."/>
            <person name="Xie Q."/>
            <person name="Ylla G."/>
            <person name="Poulsen M."/>
            <person name="Gibbs R.A."/>
            <person name="Schal C."/>
            <person name="Richards S."/>
            <person name="Belles X."/>
            <person name="Korb J."/>
            <person name="Bornberg-Bauer E."/>
        </authorList>
    </citation>
    <scope>NUCLEOTIDE SEQUENCE [LARGE SCALE GENOMIC DNA]</scope>
    <source>
        <tissue evidence="2">Whole body</tissue>
    </source>
</reference>
<proteinExistence type="predicted"/>
<accession>A0A2J7PJM6</accession>
<keyword evidence="3" id="KW-1185">Reference proteome</keyword>
<comment type="caution">
    <text evidence="2">The sequence shown here is derived from an EMBL/GenBank/DDBJ whole genome shotgun (WGS) entry which is preliminary data.</text>
</comment>
<gene>
    <name evidence="2" type="ORF">B7P43_G07190</name>
</gene>
<dbReference type="Proteomes" id="UP000235965">
    <property type="component" value="Unassembled WGS sequence"/>
</dbReference>
<protein>
    <submittedName>
        <fullName evidence="2">Uncharacterized protein</fullName>
    </submittedName>
</protein>
<evidence type="ECO:0000313" key="3">
    <source>
        <dbReference type="Proteomes" id="UP000235965"/>
    </source>
</evidence>
<name>A0A2J7PJM6_9NEOP</name>